<dbReference type="GO" id="GO:0016779">
    <property type="term" value="F:nucleotidyltransferase activity"/>
    <property type="evidence" value="ECO:0007669"/>
    <property type="project" value="UniProtKB-KW"/>
</dbReference>
<dbReference type="Gene3D" id="3.90.550.10">
    <property type="entry name" value="Spore Coat Polysaccharide Biosynthesis Protein SpsA, Chain A"/>
    <property type="match status" value="1"/>
</dbReference>
<dbReference type="Proteomes" id="UP000198889">
    <property type="component" value="Unassembled WGS sequence"/>
</dbReference>
<dbReference type="RefSeq" id="WP_091438018.1">
    <property type="nucleotide sequence ID" value="NZ_FMTP01000002.1"/>
</dbReference>
<gene>
    <name evidence="5" type="ORF">SAMN05660859_1751</name>
</gene>
<keyword evidence="1 5" id="KW-0808">Transferase</keyword>
<dbReference type="InterPro" id="IPR025877">
    <property type="entry name" value="MobA-like_NTP_Trfase"/>
</dbReference>
<dbReference type="PANTHER" id="PTHR43584">
    <property type="entry name" value="NUCLEOTIDYL TRANSFERASE"/>
    <property type="match status" value="1"/>
</dbReference>
<feature type="domain" description="MobA-like NTP transferase" evidence="4">
    <location>
        <begin position="7"/>
        <end position="115"/>
    </location>
</feature>
<evidence type="ECO:0000313" key="5">
    <source>
        <dbReference type="EMBL" id="SCW57862.1"/>
    </source>
</evidence>
<organism evidence="5 6">
    <name type="scientific">Ancylobacter rudongensis</name>
    <dbReference type="NCBI Taxonomy" id="177413"/>
    <lineage>
        <taxon>Bacteria</taxon>
        <taxon>Pseudomonadati</taxon>
        <taxon>Pseudomonadota</taxon>
        <taxon>Alphaproteobacteria</taxon>
        <taxon>Hyphomicrobiales</taxon>
        <taxon>Xanthobacteraceae</taxon>
        <taxon>Ancylobacter</taxon>
    </lineage>
</organism>
<dbReference type="AlphaFoldDB" id="A0A1G4RLN5"/>
<sequence>MTDITTAMVLAAGLGTRMRPITDRLPKPMVEVNGRTLIDVALDRLDAAGVTTAVVNLHAHADLLERHLASRTRPRIVLSDERDALLETGGGIVRALPLLGPDPFFVVNADTIWIEGIRPNLATLAARFDPALMDICLLLAPAVTSIGYEGRGDFLMDGEGRLTPRPERLTVPFVYAGAAVVSPAIFRDVPEGAFSLSRLFRRAAEAGRLYGQRMEGVWMHVGTPEAIAEAEEAIARSKD</sequence>
<keyword evidence="3" id="KW-0460">Magnesium</keyword>
<accession>A0A1G4RLN5</accession>
<keyword evidence="6" id="KW-1185">Reference proteome</keyword>
<keyword evidence="2 5" id="KW-0548">Nucleotidyltransferase</keyword>
<dbReference type="Pfam" id="PF12804">
    <property type="entry name" value="NTP_transf_3"/>
    <property type="match status" value="1"/>
</dbReference>
<dbReference type="CDD" id="cd06422">
    <property type="entry name" value="NTP_transferase_like_1"/>
    <property type="match status" value="1"/>
</dbReference>
<dbReference type="SUPFAM" id="SSF53448">
    <property type="entry name" value="Nucleotide-diphospho-sugar transferases"/>
    <property type="match status" value="1"/>
</dbReference>
<dbReference type="STRING" id="177413.SAMN05660859_1751"/>
<proteinExistence type="predicted"/>
<dbReference type="EMBL" id="FMTP01000002">
    <property type="protein sequence ID" value="SCW57862.1"/>
    <property type="molecule type" value="Genomic_DNA"/>
</dbReference>
<evidence type="ECO:0000256" key="3">
    <source>
        <dbReference type="ARBA" id="ARBA00022842"/>
    </source>
</evidence>
<evidence type="ECO:0000256" key="2">
    <source>
        <dbReference type="ARBA" id="ARBA00022695"/>
    </source>
</evidence>
<name>A0A1G4RLN5_9HYPH</name>
<dbReference type="InterPro" id="IPR029044">
    <property type="entry name" value="Nucleotide-diphossugar_trans"/>
</dbReference>
<evidence type="ECO:0000259" key="4">
    <source>
        <dbReference type="Pfam" id="PF12804"/>
    </source>
</evidence>
<evidence type="ECO:0000256" key="1">
    <source>
        <dbReference type="ARBA" id="ARBA00022679"/>
    </source>
</evidence>
<dbReference type="InterPro" id="IPR050065">
    <property type="entry name" value="GlmU-like"/>
</dbReference>
<protein>
    <submittedName>
        <fullName evidence="5">Mannose-1-phosphate guanylyltransferase</fullName>
    </submittedName>
</protein>
<evidence type="ECO:0000313" key="6">
    <source>
        <dbReference type="Proteomes" id="UP000198889"/>
    </source>
</evidence>
<dbReference type="PANTHER" id="PTHR43584:SF8">
    <property type="entry name" value="N-ACETYLMURAMATE ALPHA-1-PHOSPHATE URIDYLYLTRANSFERASE"/>
    <property type="match status" value="1"/>
</dbReference>
<reference evidence="6" key="1">
    <citation type="submission" date="2016-10" db="EMBL/GenBank/DDBJ databases">
        <authorList>
            <person name="Varghese N."/>
            <person name="Submissions S."/>
        </authorList>
    </citation>
    <scope>NUCLEOTIDE SEQUENCE [LARGE SCALE GENOMIC DNA]</scope>
    <source>
        <strain evidence="6">CGMCC 1.1761</strain>
    </source>
</reference>